<dbReference type="GO" id="GO:0006086">
    <property type="term" value="P:pyruvate decarboxylation to acetyl-CoA"/>
    <property type="evidence" value="ECO:0007669"/>
    <property type="project" value="InterPro"/>
</dbReference>
<dbReference type="Pfam" id="PF00364">
    <property type="entry name" value="Biotin_lipoyl"/>
    <property type="match status" value="1"/>
</dbReference>
<dbReference type="FunFam" id="2.40.50.100:FF:000010">
    <property type="entry name" value="Acetyltransferase component of pyruvate dehydrogenase complex"/>
    <property type="match status" value="1"/>
</dbReference>
<protein>
    <submittedName>
        <fullName evidence="5">Putative dihydrolipoyllysineresidue acetyltransferase component of pyruvate dehydrogenase complex</fullName>
    </submittedName>
</protein>
<comment type="caution">
    <text evidence="5">The sequence shown here is derived from an EMBL/GenBank/DDBJ whole genome shotgun (WGS) entry which is preliminary data.</text>
</comment>
<gene>
    <name evidence="5" type="ORF">JKP88DRAFT_197340</name>
</gene>
<sequence length="244" mass="25595">MYRNIARAAISCSRRTGSSSNLRSHGLQHALRAMATLPSHTLVGMPALSPTMEHGNLAKWLKAAGDEIAAGDIICQVETDKATVDFEAQDEGFVAKLLVPEGAQSITVGDPILITVEDKDSVAAFESYEAPATKEAPAPEPEPEPVAAATPPAVSPTPEAEAPKVEAVKPKTMPPPLPPPGAEPVAAKATEAAKSAQKAPDAPAGAPTASVNWGQRVSRSPLYYRLSQEQKLYSSRFGATLQEL</sequence>
<keyword evidence="6" id="KW-1185">Reference proteome</keyword>
<organism evidence="5 6">
    <name type="scientific">Tribonema minus</name>
    <dbReference type="NCBI Taxonomy" id="303371"/>
    <lineage>
        <taxon>Eukaryota</taxon>
        <taxon>Sar</taxon>
        <taxon>Stramenopiles</taxon>
        <taxon>Ochrophyta</taxon>
        <taxon>PX clade</taxon>
        <taxon>Xanthophyceae</taxon>
        <taxon>Tribonematales</taxon>
        <taxon>Tribonemataceae</taxon>
        <taxon>Tribonema</taxon>
    </lineage>
</organism>
<keyword evidence="1" id="KW-0450">Lipoyl</keyword>
<dbReference type="PANTHER" id="PTHR23151">
    <property type="entry name" value="DIHYDROLIPOAMIDE ACETYL/SUCCINYL-TRANSFERASE-RELATED"/>
    <property type="match status" value="1"/>
</dbReference>
<dbReference type="PROSITE" id="PS50968">
    <property type="entry name" value="BIOTINYL_LIPOYL"/>
    <property type="match status" value="1"/>
</dbReference>
<dbReference type="GO" id="GO:0016740">
    <property type="term" value="F:transferase activity"/>
    <property type="evidence" value="ECO:0007669"/>
    <property type="project" value="UniProtKB-KW"/>
</dbReference>
<feature type="domain" description="Lipoyl-binding" evidence="4">
    <location>
        <begin position="40"/>
        <end position="117"/>
    </location>
</feature>
<dbReference type="CDD" id="cd06849">
    <property type="entry name" value="lipoyl_domain"/>
    <property type="match status" value="1"/>
</dbReference>
<dbReference type="PROSITE" id="PS00189">
    <property type="entry name" value="LIPOYL"/>
    <property type="match status" value="1"/>
</dbReference>
<proteinExistence type="predicted"/>
<reference evidence="5" key="1">
    <citation type="submission" date="2021-02" db="EMBL/GenBank/DDBJ databases">
        <title>First Annotated Genome of the Yellow-green Alga Tribonema minus.</title>
        <authorList>
            <person name="Mahan K.M."/>
        </authorList>
    </citation>
    <scope>NUCLEOTIDE SEQUENCE</scope>
    <source>
        <strain evidence="5">UTEX B ZZ1240</strain>
    </source>
</reference>
<dbReference type="Proteomes" id="UP000664859">
    <property type="component" value="Unassembled WGS sequence"/>
</dbReference>
<dbReference type="AlphaFoldDB" id="A0A836CM78"/>
<feature type="region of interest" description="Disordered" evidence="3">
    <location>
        <begin position="129"/>
        <end position="212"/>
    </location>
</feature>
<dbReference type="PANTHER" id="PTHR23151:SF90">
    <property type="entry name" value="DIHYDROLIPOYLLYSINE-RESIDUE ACETYLTRANSFERASE COMPONENT OF PYRUVATE DEHYDROGENASE COMPLEX, MITOCHONDRIAL-RELATED"/>
    <property type="match status" value="1"/>
</dbReference>
<name>A0A836CM78_9STRA</name>
<dbReference type="OrthoDB" id="537444at2759"/>
<evidence type="ECO:0000256" key="3">
    <source>
        <dbReference type="SAM" id="MobiDB-lite"/>
    </source>
</evidence>
<dbReference type="Gene3D" id="2.40.50.100">
    <property type="match status" value="1"/>
</dbReference>
<evidence type="ECO:0000313" key="5">
    <source>
        <dbReference type="EMBL" id="KAG5190403.1"/>
    </source>
</evidence>
<keyword evidence="5" id="KW-0670">Pyruvate</keyword>
<keyword evidence="2" id="KW-0809">Transit peptide</keyword>
<dbReference type="EMBL" id="JAFCMP010000035">
    <property type="protein sequence ID" value="KAG5190403.1"/>
    <property type="molecule type" value="Genomic_DNA"/>
</dbReference>
<feature type="compositionally biased region" description="Low complexity" evidence="3">
    <location>
        <begin position="145"/>
        <end position="160"/>
    </location>
</feature>
<accession>A0A836CM78</accession>
<dbReference type="InterPro" id="IPR003016">
    <property type="entry name" value="2-oxoA_DH_lipoyl-BS"/>
</dbReference>
<dbReference type="InterPro" id="IPR000089">
    <property type="entry name" value="Biotin_lipoyl"/>
</dbReference>
<feature type="compositionally biased region" description="Pro residues" evidence="3">
    <location>
        <begin position="172"/>
        <end position="182"/>
    </location>
</feature>
<feature type="compositionally biased region" description="Low complexity" evidence="3">
    <location>
        <begin position="183"/>
        <end position="199"/>
    </location>
</feature>
<evidence type="ECO:0000313" key="6">
    <source>
        <dbReference type="Proteomes" id="UP000664859"/>
    </source>
</evidence>
<dbReference type="GO" id="GO:0045254">
    <property type="term" value="C:pyruvate dehydrogenase complex"/>
    <property type="evidence" value="ECO:0007669"/>
    <property type="project" value="InterPro"/>
</dbReference>
<dbReference type="InterPro" id="IPR011053">
    <property type="entry name" value="Single_hybrid_motif"/>
</dbReference>
<dbReference type="InterPro" id="IPR045257">
    <property type="entry name" value="E2/Pdx1"/>
</dbReference>
<evidence type="ECO:0000256" key="1">
    <source>
        <dbReference type="ARBA" id="ARBA00022823"/>
    </source>
</evidence>
<keyword evidence="5" id="KW-0808">Transferase</keyword>
<dbReference type="SUPFAM" id="SSF51230">
    <property type="entry name" value="Single hybrid motif"/>
    <property type="match status" value="1"/>
</dbReference>
<evidence type="ECO:0000256" key="2">
    <source>
        <dbReference type="ARBA" id="ARBA00022946"/>
    </source>
</evidence>
<evidence type="ECO:0000259" key="4">
    <source>
        <dbReference type="PROSITE" id="PS50968"/>
    </source>
</evidence>